<accession>A0A918JP01</accession>
<feature type="transmembrane region" description="Helical" evidence="1">
    <location>
        <begin position="391"/>
        <end position="415"/>
    </location>
</feature>
<name>A0A918JP01_9ALTE</name>
<reference evidence="2" key="1">
    <citation type="journal article" date="2014" name="Int. J. Syst. Evol. Microbiol.">
        <title>Complete genome sequence of Corynebacterium casei LMG S-19264T (=DSM 44701T), isolated from a smear-ripened cheese.</title>
        <authorList>
            <consortium name="US DOE Joint Genome Institute (JGI-PGF)"/>
            <person name="Walter F."/>
            <person name="Albersmeier A."/>
            <person name="Kalinowski J."/>
            <person name="Ruckert C."/>
        </authorList>
    </citation>
    <scope>NUCLEOTIDE SEQUENCE</scope>
    <source>
        <strain evidence="2">KCTC 22164</strain>
    </source>
</reference>
<evidence type="ECO:0000313" key="3">
    <source>
        <dbReference type="Proteomes" id="UP000631300"/>
    </source>
</evidence>
<dbReference type="Proteomes" id="UP000631300">
    <property type="component" value="Unassembled WGS sequence"/>
</dbReference>
<protein>
    <submittedName>
        <fullName evidence="2">Uncharacterized protein</fullName>
    </submittedName>
</protein>
<comment type="caution">
    <text evidence="2">The sequence shown here is derived from an EMBL/GenBank/DDBJ whole genome shotgun (WGS) entry which is preliminary data.</text>
</comment>
<dbReference type="AlphaFoldDB" id="A0A918JP01"/>
<dbReference type="RefSeq" id="WP_189406757.1">
    <property type="nucleotide sequence ID" value="NZ_BMXP01000006.1"/>
</dbReference>
<evidence type="ECO:0000256" key="1">
    <source>
        <dbReference type="SAM" id="Phobius"/>
    </source>
</evidence>
<dbReference type="EMBL" id="BMXP01000006">
    <property type="protein sequence ID" value="GGW89247.1"/>
    <property type="molecule type" value="Genomic_DNA"/>
</dbReference>
<reference evidence="2" key="2">
    <citation type="submission" date="2020-09" db="EMBL/GenBank/DDBJ databases">
        <authorList>
            <person name="Sun Q."/>
            <person name="Kim S."/>
        </authorList>
    </citation>
    <scope>NUCLEOTIDE SEQUENCE</scope>
    <source>
        <strain evidence="2">KCTC 22164</strain>
    </source>
</reference>
<keyword evidence="1" id="KW-1133">Transmembrane helix</keyword>
<sequence>MIAKQFLLCSVDIKEKGVWAELVNSSESMEEKDVATQEWHLRKQQNVNFCKHVVKEEMQYRDALEKSRNLDLLWNENVETCVDLNKSFAGFDIVKRETSLVVDYHGNFLFVICYTISYQDLSVKELAKEIFKNREITTNLGDSEWLYAFQDLVKEEVCKYVHAITKQTKLHSDNVILNNDAAFPLLFADSVQDEDLSELFRNEESSEQLAKGNALSADFTNSFFHVGWNYTLAVNFPYDVQENVFALMTKMQMSYYKFRYYKEYFNEVFTDILKNSEAIDSQRVDFFDKLKLNYKVFLANYFKFKYGLYPKYCQVMEGVERLWNIDKDTELLEKTFEAQSEFVNKKYSEANQRLNDKQNQALNIIALLQVAAFVSVIYDSLAFEEKWPNEFYTVLSLISISVIAVISLYVSFGLIRKSRKK</sequence>
<evidence type="ECO:0000313" key="2">
    <source>
        <dbReference type="EMBL" id="GGW89247.1"/>
    </source>
</evidence>
<keyword evidence="1" id="KW-0812">Transmembrane</keyword>
<keyword evidence="3" id="KW-1185">Reference proteome</keyword>
<feature type="transmembrane region" description="Helical" evidence="1">
    <location>
        <begin position="361"/>
        <end position="379"/>
    </location>
</feature>
<proteinExistence type="predicted"/>
<organism evidence="2 3">
    <name type="scientific">Alteromonas halophila</name>
    <dbReference type="NCBI Taxonomy" id="516698"/>
    <lineage>
        <taxon>Bacteria</taxon>
        <taxon>Pseudomonadati</taxon>
        <taxon>Pseudomonadota</taxon>
        <taxon>Gammaproteobacteria</taxon>
        <taxon>Alteromonadales</taxon>
        <taxon>Alteromonadaceae</taxon>
        <taxon>Alteromonas/Salinimonas group</taxon>
        <taxon>Alteromonas</taxon>
    </lineage>
</organism>
<gene>
    <name evidence="2" type="ORF">GCM10007391_24330</name>
</gene>
<keyword evidence="1" id="KW-0472">Membrane</keyword>